<organism evidence="1 2">
    <name type="scientific">Clostridium acetobutylicum (strain ATCC 824 / DSM 792 / JCM 1419 / IAM 19013 / LMG 5710 / NBRC 13948 / NRRL B-527 / VKM B-1787 / 2291 / W)</name>
    <dbReference type="NCBI Taxonomy" id="272562"/>
    <lineage>
        <taxon>Bacteria</taxon>
        <taxon>Bacillati</taxon>
        <taxon>Bacillota</taxon>
        <taxon>Clostridia</taxon>
        <taxon>Eubacteriales</taxon>
        <taxon>Clostridiaceae</taxon>
        <taxon>Clostridium</taxon>
    </lineage>
</organism>
<proteinExistence type="predicted"/>
<dbReference type="STRING" id="272562.CA_C3489"/>
<dbReference type="Proteomes" id="UP000000814">
    <property type="component" value="Chromosome"/>
</dbReference>
<dbReference type="AlphaFoldDB" id="Q97DI8"/>
<gene>
    <name evidence="1" type="ordered locus">CA_C3489</name>
</gene>
<dbReference type="PATRIC" id="fig|272562.8.peg.3672"/>
<evidence type="ECO:0000313" key="2">
    <source>
        <dbReference type="Proteomes" id="UP000000814"/>
    </source>
</evidence>
<protein>
    <submittedName>
        <fullName evidence="1">Uncharacterized protein</fullName>
    </submittedName>
</protein>
<reference evidence="1 2" key="1">
    <citation type="journal article" date="2001" name="J. Bacteriol.">
        <title>Genome sequence and comparative analysis of the solvent-producing bacterium Clostridium acetobutylicum.</title>
        <authorList>
            <person name="Nolling J."/>
            <person name="Breton G."/>
            <person name="Omelchenko M.V."/>
            <person name="Makarova K.S."/>
            <person name="Zeng Q."/>
            <person name="Gibson R."/>
            <person name="Lee H.M."/>
            <person name="Dubois J."/>
            <person name="Qiu D."/>
            <person name="Hitti J."/>
            <person name="Wolf Y.I."/>
            <person name="Tatusov R.L."/>
            <person name="Sabathe F."/>
            <person name="Doucette-Stamm L."/>
            <person name="Soucaille P."/>
            <person name="Daly M.J."/>
            <person name="Bennett G.N."/>
            <person name="Koonin E.V."/>
            <person name="Smith D.R."/>
        </authorList>
    </citation>
    <scope>NUCLEOTIDE SEQUENCE [LARGE SCALE GENOMIC DNA]</scope>
    <source>
        <strain evidence="2">ATCC 824 / DSM 792 / JCM 1419 / LMG 5710 / VKM B-1787</strain>
    </source>
</reference>
<dbReference type="EMBL" id="AE001437">
    <property type="protein sequence ID" value="AAK81415.1"/>
    <property type="molecule type" value="Genomic_DNA"/>
</dbReference>
<accession>Q97DI8</accession>
<name>Q97DI8_CLOAB</name>
<dbReference type="OrthoDB" id="6398207at2"/>
<dbReference type="eggNOG" id="COG0655">
    <property type="taxonomic scope" value="Bacteria"/>
</dbReference>
<dbReference type="HOGENOM" id="CLU_2057239_0_0_9"/>
<keyword evidence="2" id="KW-1185">Reference proteome</keyword>
<dbReference type="PIR" id="D97328">
    <property type="entry name" value="D97328"/>
</dbReference>
<sequence length="119" mass="14391">MKAFLERLIFQYLVYDQEHSSLFKRKIPIGFIYTMNVTNDKFKADYEDQLKPIETYLEKAFTSFETLIVNDTYQFDDYSRYVTTLFDETKKRKVKETQFPKDCENAFDMGRRFVKQANI</sequence>
<dbReference type="KEGG" id="cac:CA_C3489"/>
<evidence type="ECO:0000313" key="1">
    <source>
        <dbReference type="EMBL" id="AAK81415.1"/>
    </source>
</evidence>
<dbReference type="DNASU" id="1119671"/>